<evidence type="ECO:0000313" key="9">
    <source>
        <dbReference type="EMBL" id="JAG51577.1"/>
    </source>
</evidence>
<dbReference type="EMBL" id="GBRD01014249">
    <property type="protein sequence ID" value="JAG51577.1"/>
    <property type="molecule type" value="Transcribed_RNA"/>
</dbReference>
<gene>
    <name evidence="8" type="primary">SelD_0</name>
    <name evidence="8" type="ORF">CM83_51373</name>
</gene>
<dbReference type="PANTHER" id="PTHR10256">
    <property type="entry name" value="SELENIDE, WATER DIKINASE"/>
    <property type="match status" value="1"/>
</dbReference>
<dbReference type="InterPro" id="IPR010918">
    <property type="entry name" value="PurM-like_C_dom"/>
</dbReference>
<feature type="domain" description="PurM-like C-terminal" evidence="7">
    <location>
        <begin position="94"/>
        <end position="264"/>
    </location>
</feature>
<dbReference type="PANTHER" id="PTHR10256:SF0">
    <property type="entry name" value="INACTIVE SELENIDE, WATER DIKINASE-LIKE PROTEIN-RELATED"/>
    <property type="match status" value="1"/>
</dbReference>
<dbReference type="GO" id="GO:0004756">
    <property type="term" value="F:selenide, water dikinase activity"/>
    <property type="evidence" value="ECO:0007669"/>
    <property type="project" value="TreeGrafter"/>
</dbReference>
<dbReference type="NCBIfam" id="TIGR00476">
    <property type="entry name" value="selD"/>
    <property type="match status" value="1"/>
</dbReference>
<dbReference type="Pfam" id="PF00586">
    <property type="entry name" value="AIRS"/>
    <property type="match status" value="1"/>
</dbReference>
<evidence type="ECO:0000259" key="7">
    <source>
        <dbReference type="Pfam" id="PF02769"/>
    </source>
</evidence>
<keyword evidence="5" id="KW-0711">Selenium</keyword>
<dbReference type="AlphaFoldDB" id="A0A0A9WET2"/>
<evidence type="ECO:0000256" key="1">
    <source>
        <dbReference type="ARBA" id="ARBA00022679"/>
    </source>
</evidence>
<dbReference type="Pfam" id="PF02769">
    <property type="entry name" value="AIRS_C"/>
    <property type="match status" value="1"/>
</dbReference>
<evidence type="ECO:0000256" key="2">
    <source>
        <dbReference type="ARBA" id="ARBA00022741"/>
    </source>
</evidence>
<dbReference type="InterPro" id="IPR036921">
    <property type="entry name" value="PurM-like_N_sf"/>
</dbReference>
<protein>
    <submittedName>
        <fullName evidence="8">Selenide, water dikinase</fullName>
    </submittedName>
</protein>
<dbReference type="FunFam" id="3.90.650.10:FF:000010">
    <property type="entry name" value="Selenide, water dikinase"/>
    <property type="match status" value="1"/>
</dbReference>
<evidence type="ECO:0000256" key="5">
    <source>
        <dbReference type="ARBA" id="ARBA00023266"/>
    </source>
</evidence>
<dbReference type="SUPFAM" id="SSF56042">
    <property type="entry name" value="PurM C-terminal domain-like"/>
    <property type="match status" value="1"/>
</dbReference>
<keyword evidence="2" id="KW-0547">Nucleotide-binding</keyword>
<dbReference type="InterPro" id="IPR036676">
    <property type="entry name" value="PurM-like_C_sf"/>
</dbReference>
<dbReference type="SUPFAM" id="SSF55326">
    <property type="entry name" value="PurM N-terminal domain-like"/>
    <property type="match status" value="1"/>
</dbReference>
<dbReference type="InterPro" id="IPR004536">
    <property type="entry name" value="SPS/SelD"/>
</dbReference>
<evidence type="ECO:0000313" key="8">
    <source>
        <dbReference type="EMBL" id="JAG03375.1"/>
    </source>
</evidence>
<reference evidence="8" key="1">
    <citation type="journal article" date="2014" name="PLoS ONE">
        <title>Transcriptome-Based Identification of ABC Transporters in the Western Tarnished Plant Bug Lygus hesperus.</title>
        <authorList>
            <person name="Hull J.J."/>
            <person name="Chaney K."/>
            <person name="Geib S.M."/>
            <person name="Fabrick J.A."/>
            <person name="Brent C.S."/>
            <person name="Walsh D."/>
            <person name="Lavine L.C."/>
        </authorList>
    </citation>
    <scope>NUCLEOTIDE SEQUENCE</scope>
</reference>
<keyword evidence="1" id="KW-0808">Transferase</keyword>
<keyword evidence="3 8" id="KW-0418">Kinase</keyword>
<dbReference type="EMBL" id="GBHO01040229">
    <property type="protein sequence ID" value="JAG03375.1"/>
    <property type="molecule type" value="Transcribed_RNA"/>
</dbReference>
<reference evidence="8" key="2">
    <citation type="submission" date="2014-07" db="EMBL/GenBank/DDBJ databases">
        <authorList>
            <person name="Hull J."/>
        </authorList>
    </citation>
    <scope>NUCLEOTIDE SEQUENCE</scope>
</reference>
<dbReference type="GO" id="GO:0005737">
    <property type="term" value="C:cytoplasm"/>
    <property type="evidence" value="ECO:0007669"/>
    <property type="project" value="TreeGrafter"/>
</dbReference>
<evidence type="ECO:0000256" key="3">
    <source>
        <dbReference type="ARBA" id="ARBA00022777"/>
    </source>
</evidence>
<keyword evidence="4" id="KW-0067">ATP-binding</keyword>
<dbReference type="InterPro" id="IPR016188">
    <property type="entry name" value="PurM-like_N"/>
</dbReference>
<proteinExistence type="predicted"/>
<dbReference type="GO" id="GO:0016260">
    <property type="term" value="P:selenocysteine biosynthetic process"/>
    <property type="evidence" value="ECO:0007669"/>
    <property type="project" value="TreeGrafter"/>
</dbReference>
<evidence type="ECO:0000256" key="4">
    <source>
        <dbReference type="ARBA" id="ARBA00022840"/>
    </source>
</evidence>
<reference evidence="9" key="3">
    <citation type="submission" date="2014-09" db="EMBL/GenBank/DDBJ databases">
        <authorList>
            <person name="Magalhaes I.L.F."/>
            <person name="Oliveira U."/>
            <person name="Santos F.R."/>
            <person name="Vidigal T.H.D.A."/>
            <person name="Brescovit A.D."/>
            <person name="Santos A.J."/>
        </authorList>
    </citation>
    <scope>NUCLEOTIDE SEQUENCE</scope>
</reference>
<dbReference type="Gene3D" id="3.90.650.10">
    <property type="entry name" value="PurM-like C-terminal domain"/>
    <property type="match status" value="1"/>
</dbReference>
<sequence length="276" mass="30055">MGKIACANVLSDLYAMGVANCDNMLMIVGIPFKMTDLERDVVVAQMMKGFRDEAAAGGTEVTGGDTNFSEWCLVGGTATAVVKSEEVVLPYNAEVGDVLVLTKPLGTQNATFAYQWYQEGGEKWEKLSSVITAEEVQYAYFMAVQSMTRLNRTGASLMRRHHAHGATDITGFGLLGHANNLAKHQKQPVSFIINKLPIMCGMAAVERAINNRFMLLSGRGIETSGGLLIAMPKEESSQFCRSIKEIDGVEAWIIGHVVEGDRTASLDQDIEIIDVR</sequence>
<organism evidence="8">
    <name type="scientific">Lygus hesperus</name>
    <name type="common">Western plant bug</name>
    <dbReference type="NCBI Taxonomy" id="30085"/>
    <lineage>
        <taxon>Eukaryota</taxon>
        <taxon>Metazoa</taxon>
        <taxon>Ecdysozoa</taxon>
        <taxon>Arthropoda</taxon>
        <taxon>Hexapoda</taxon>
        <taxon>Insecta</taxon>
        <taxon>Pterygota</taxon>
        <taxon>Neoptera</taxon>
        <taxon>Paraneoptera</taxon>
        <taxon>Hemiptera</taxon>
        <taxon>Heteroptera</taxon>
        <taxon>Panheteroptera</taxon>
        <taxon>Cimicomorpha</taxon>
        <taxon>Miridae</taxon>
        <taxon>Mirini</taxon>
        <taxon>Lygus</taxon>
    </lineage>
</organism>
<accession>A0A0A9WET2</accession>
<name>A0A0A9WET2_LYGHE</name>
<dbReference type="GO" id="GO:0005524">
    <property type="term" value="F:ATP binding"/>
    <property type="evidence" value="ECO:0007669"/>
    <property type="project" value="UniProtKB-KW"/>
</dbReference>
<dbReference type="Gene3D" id="3.30.1330.10">
    <property type="entry name" value="PurM-like, N-terminal domain"/>
    <property type="match status" value="1"/>
</dbReference>
<evidence type="ECO:0000259" key="6">
    <source>
        <dbReference type="Pfam" id="PF00586"/>
    </source>
</evidence>
<feature type="domain" description="PurM-like N-terminal" evidence="6">
    <location>
        <begin position="1"/>
        <end position="82"/>
    </location>
</feature>